<dbReference type="GO" id="GO:0005975">
    <property type="term" value="P:carbohydrate metabolic process"/>
    <property type="evidence" value="ECO:0007669"/>
    <property type="project" value="InterPro"/>
</dbReference>
<proteinExistence type="predicted"/>
<dbReference type="GO" id="GO:0004565">
    <property type="term" value="F:beta-galactosidase activity"/>
    <property type="evidence" value="ECO:0007669"/>
    <property type="project" value="InterPro"/>
</dbReference>
<dbReference type="Gene3D" id="3.20.20.80">
    <property type="entry name" value="Glycosidases"/>
    <property type="match status" value="1"/>
</dbReference>
<dbReference type="InterPro" id="IPR017853">
    <property type="entry name" value="GH"/>
</dbReference>
<evidence type="ECO:0000259" key="1">
    <source>
        <dbReference type="Pfam" id="PF08532"/>
    </source>
</evidence>
<dbReference type="Gene3D" id="3.40.50.880">
    <property type="match status" value="1"/>
</dbReference>
<evidence type="ECO:0000313" key="2">
    <source>
        <dbReference type="EMBL" id="CUO64441.1"/>
    </source>
</evidence>
<feature type="domain" description="Beta-galactosidase trimerisation" evidence="1">
    <location>
        <begin position="380"/>
        <end position="437"/>
    </location>
</feature>
<name>A0A174GR48_9FIRM</name>
<evidence type="ECO:0000313" key="3">
    <source>
        <dbReference type="Proteomes" id="UP000095544"/>
    </source>
</evidence>
<dbReference type="EMBL" id="CYZU01000026">
    <property type="protein sequence ID" value="CUO64441.1"/>
    <property type="molecule type" value="Genomic_DNA"/>
</dbReference>
<dbReference type="RefSeq" id="WP_055153761.1">
    <property type="nucleotide sequence ID" value="NZ_CYZU01000026.1"/>
</dbReference>
<dbReference type="SUPFAM" id="SSF51445">
    <property type="entry name" value="(Trans)glycosidases"/>
    <property type="match status" value="1"/>
</dbReference>
<dbReference type="AlphaFoldDB" id="A0A174GR48"/>
<accession>A0A174GR48</accession>
<dbReference type="InterPro" id="IPR028212">
    <property type="entry name" value="GHL6"/>
</dbReference>
<dbReference type="OrthoDB" id="9780891at2"/>
<dbReference type="SUPFAM" id="SSF52317">
    <property type="entry name" value="Class I glutamine amidotransferase-like"/>
    <property type="match status" value="1"/>
</dbReference>
<reference evidence="2 3" key="1">
    <citation type="submission" date="2015-09" db="EMBL/GenBank/DDBJ databases">
        <authorList>
            <consortium name="Pathogen Informatics"/>
        </authorList>
    </citation>
    <scope>NUCLEOTIDE SEQUENCE [LARGE SCALE GENOMIC DNA]</scope>
    <source>
        <strain evidence="2 3">2789STDY5834876</strain>
    </source>
</reference>
<organism evidence="2 3">
    <name type="scientific">Faecalicatena contorta</name>
    <dbReference type="NCBI Taxonomy" id="39482"/>
    <lineage>
        <taxon>Bacteria</taxon>
        <taxon>Bacillati</taxon>
        <taxon>Bacillota</taxon>
        <taxon>Clostridia</taxon>
        <taxon>Lachnospirales</taxon>
        <taxon>Lachnospiraceae</taxon>
        <taxon>Faecalicatena</taxon>
    </lineage>
</organism>
<dbReference type="InterPro" id="IPR013738">
    <property type="entry name" value="Beta_galactosidase_Trimer"/>
</dbReference>
<dbReference type="Pfam" id="PF08532">
    <property type="entry name" value="Glyco_hydro_42M"/>
    <property type="match status" value="1"/>
</dbReference>
<dbReference type="Proteomes" id="UP000095544">
    <property type="component" value="Unassembled WGS sequence"/>
</dbReference>
<sequence length="683" mass="78250">MGKLPFREIHLDFHTNETIKNIGERFDPEEFAQTLKKAHVNSVTLFARCHHGMIYYDSKKNPERVHPNLMNKNLLKEQIEACRKVGIRTPVYTTVQWDYYTSQRHREWLCIDENGQSIGESGRKQEPFEAGFYETLCLNTGYREFLKEHVEEILDTFEVIDGLFLDIVFPVPCACPACRKLMEQNGYNPLDRGDRLEFYKKTIDEWQREMTEFIHSKSENTTIFYNRGHVGTDQRRNGDTYTHYELESLPSGIWGYLHFPSTVRYARNLGKEYLAQTGKFHTMWGDFHSYKNQAALEFECFHMLAMGAKCLIGDQLNPDGRLSPAVYDLIGKVYEQVEEKEAWCDDVKPAVEIGVFTAEEFVGASNDNLPKSLQGAVRMLQECAFQFDVVDTQSDFAKYRLLILPDQIPVDPLLADKLSVYLENGGKVIFTCKSGLTPDEASFALDIGVTKRAEQPVDVYGEDVVGKIYDRGDYCQYILPGDVIGKDLPKDYHVMYARGVDVDAKEGANVLVNAYASVFDRDYQHFCSHRQSPCSGEIAQPAVVQNGNSIYFSHPVFTQYQYNAPLWCKKMVKDAVCLLLQERIITHNGPSALLTAVNDQPAQNRRIVHLLHYIPERRCESIDVIEDVLPVYNIECSVEVPGEVKGVYCQPQNVPLEYRSEKERVIFHVPEVNGHQIVEVRLS</sequence>
<dbReference type="CDD" id="cd03143">
    <property type="entry name" value="A4_beta-galactosidase_middle_domain"/>
    <property type="match status" value="1"/>
</dbReference>
<dbReference type="InterPro" id="IPR029062">
    <property type="entry name" value="Class_I_gatase-like"/>
</dbReference>
<dbReference type="Pfam" id="PF14871">
    <property type="entry name" value="GHL6"/>
    <property type="match status" value="1"/>
</dbReference>
<protein>
    <submittedName>
        <fullName evidence="2">Alpha-L-fucosidase</fullName>
    </submittedName>
</protein>
<dbReference type="STRING" id="39482.ERS852491_02835"/>
<gene>
    <name evidence="2" type="ORF">ERS852491_02835</name>
</gene>